<keyword evidence="2" id="KW-1185">Reference proteome</keyword>
<proteinExistence type="predicted"/>
<reference evidence="1" key="2">
    <citation type="submission" date="2025-09" db="UniProtKB">
        <authorList>
            <consortium name="Ensembl"/>
        </authorList>
    </citation>
    <scope>IDENTIFICATION</scope>
</reference>
<reference evidence="1" key="1">
    <citation type="submission" date="2025-08" db="UniProtKB">
        <authorList>
            <consortium name="Ensembl"/>
        </authorList>
    </citation>
    <scope>IDENTIFICATION</scope>
</reference>
<protein>
    <submittedName>
        <fullName evidence="1">Uncharacterized protein</fullName>
    </submittedName>
</protein>
<name>A0A3Q4B593_MOLML</name>
<evidence type="ECO:0000313" key="1">
    <source>
        <dbReference type="Ensembl" id="ENSMMOP00000012790.1"/>
    </source>
</evidence>
<sequence length="62" mass="6732">MTQSSTGLYTNFEGVLKRFLLPCGLGLTQWETVPARGLQPGRLDFTPQTNNTMLTASLCVGV</sequence>
<organism evidence="1 2">
    <name type="scientific">Mola mola</name>
    <name type="common">Ocean sunfish</name>
    <name type="synonym">Tetraodon mola</name>
    <dbReference type="NCBI Taxonomy" id="94237"/>
    <lineage>
        <taxon>Eukaryota</taxon>
        <taxon>Metazoa</taxon>
        <taxon>Chordata</taxon>
        <taxon>Craniata</taxon>
        <taxon>Vertebrata</taxon>
        <taxon>Euteleostomi</taxon>
        <taxon>Actinopterygii</taxon>
        <taxon>Neopterygii</taxon>
        <taxon>Teleostei</taxon>
        <taxon>Neoteleostei</taxon>
        <taxon>Acanthomorphata</taxon>
        <taxon>Eupercaria</taxon>
        <taxon>Tetraodontiformes</taxon>
        <taxon>Molidae</taxon>
        <taxon>Mola</taxon>
    </lineage>
</organism>
<dbReference type="Ensembl" id="ENSMMOT00000013001.1">
    <property type="protein sequence ID" value="ENSMMOP00000012790.1"/>
    <property type="gene ID" value="ENSMMOG00000009829.1"/>
</dbReference>
<accession>A0A3Q4B593</accession>
<dbReference type="Proteomes" id="UP000261620">
    <property type="component" value="Unplaced"/>
</dbReference>
<dbReference type="AlphaFoldDB" id="A0A3Q4B593"/>
<evidence type="ECO:0000313" key="2">
    <source>
        <dbReference type="Proteomes" id="UP000261620"/>
    </source>
</evidence>